<evidence type="ECO:0000256" key="4">
    <source>
        <dbReference type="SAM" id="SignalP"/>
    </source>
</evidence>
<keyword evidence="2" id="KW-0964">Secreted</keyword>
<keyword evidence="3" id="KW-0677">Repeat</keyword>
<accession>A0A9Q0RU20</accession>
<proteinExistence type="predicted"/>
<dbReference type="InterPro" id="IPR019326">
    <property type="entry name" value="NDNF"/>
</dbReference>
<evidence type="ECO:0000256" key="3">
    <source>
        <dbReference type="ARBA" id="ARBA00022737"/>
    </source>
</evidence>
<dbReference type="AlphaFoldDB" id="A0A9Q0RU20"/>
<evidence type="ECO:0000313" key="6">
    <source>
        <dbReference type="EMBL" id="KAJ6623359.1"/>
    </source>
</evidence>
<feature type="domain" description="Neuron-derived neurotrophic factor first Fn(III)" evidence="5">
    <location>
        <begin position="151"/>
        <end position="261"/>
    </location>
</feature>
<feature type="signal peptide" evidence="4">
    <location>
        <begin position="1"/>
        <end position="17"/>
    </location>
</feature>
<evidence type="ECO:0000259" key="5">
    <source>
        <dbReference type="Pfam" id="PF10179"/>
    </source>
</evidence>
<gene>
    <name evidence="6" type="ORF">Bhyg_16501</name>
</gene>
<feature type="chain" id="PRO_5040481451" description="Neuron-derived neurotrophic factor first Fn(III) domain-containing protein" evidence="4">
    <location>
        <begin position="18"/>
        <end position="524"/>
    </location>
</feature>
<dbReference type="EMBL" id="WJQU01003628">
    <property type="protein sequence ID" value="KAJ6623359.1"/>
    <property type="molecule type" value="Genomic_DNA"/>
</dbReference>
<sequence>MNLILLAIFLISKFVDAQYAEGRCQSGGNIQSFNSTVLPGQALISMEKGDRRQYYFEIHAPTTIKITFSSCTNFITSKIYYNQSIQITEAASNLTIQCAPIGRYDVLLLAAHSCEFEMKTLLNYPNENWPLFYLLESSKLKFQHRIKKREMIVKWNKSKLDIHAVHYCLAINTKRNHRSFCEAISHSTKPNEISKQFCSHRYHKKFGDTMQIDPDPELVTISCGDRKSRRIVKRLTPNTKYFIDLFGVHTKLENLTFLLNSSFVWFNRSRPVHLKSNSLTSVQLPESGRPVIFEYKVPIYDRCNQRKLYTIPCGRNVRLKIMSKLSHNITVIDIHKSTTILLNSQPQEKLVFKFSTNEKFMSRSHRKFRFLIGCADSRSELKLPQLPHNTTIEQNFDESDCKVTTISYCVYLIEINEHSHLFDDVFLPNVCVGTSPHKHPHLYQMHCIQSPIQLDISNDFRIHYILTQLNVDKYYAAYVMLETNNVSLPYNKLLLNTKRECRFDVNAYEIEDDDHSSIFPYDVV</sequence>
<dbReference type="Pfam" id="PF10179">
    <property type="entry name" value="NDNF"/>
    <property type="match status" value="1"/>
</dbReference>
<dbReference type="Proteomes" id="UP001151699">
    <property type="component" value="Unassembled WGS sequence"/>
</dbReference>
<evidence type="ECO:0000256" key="2">
    <source>
        <dbReference type="ARBA" id="ARBA00022525"/>
    </source>
</evidence>
<dbReference type="InterPro" id="IPR055271">
    <property type="entry name" value="NDNF_Fn(III)_1"/>
</dbReference>
<comment type="caution">
    <text evidence="6">The sequence shown here is derived from an EMBL/GenBank/DDBJ whole genome shotgun (WGS) entry which is preliminary data.</text>
</comment>
<dbReference type="PANTHER" id="PTHR14619:SF3">
    <property type="entry name" value="PROTEIN NDNF"/>
    <property type="match status" value="1"/>
</dbReference>
<evidence type="ECO:0000313" key="7">
    <source>
        <dbReference type="Proteomes" id="UP001151699"/>
    </source>
</evidence>
<keyword evidence="4" id="KW-0732">Signal</keyword>
<dbReference type="OrthoDB" id="9872501at2759"/>
<dbReference type="GO" id="GO:0005576">
    <property type="term" value="C:extracellular region"/>
    <property type="evidence" value="ECO:0007669"/>
    <property type="project" value="UniProtKB-SubCell"/>
</dbReference>
<comment type="subcellular location">
    <subcellularLocation>
        <location evidence="1">Secreted</location>
    </subcellularLocation>
</comment>
<reference evidence="6" key="1">
    <citation type="submission" date="2022-07" db="EMBL/GenBank/DDBJ databases">
        <authorList>
            <person name="Trinca V."/>
            <person name="Uliana J.V.C."/>
            <person name="Torres T.T."/>
            <person name="Ward R.J."/>
            <person name="Monesi N."/>
        </authorList>
    </citation>
    <scope>NUCLEOTIDE SEQUENCE</scope>
    <source>
        <strain evidence="6">HSMRA1968</strain>
        <tissue evidence="6">Whole embryos</tissue>
    </source>
</reference>
<evidence type="ECO:0000256" key="1">
    <source>
        <dbReference type="ARBA" id="ARBA00004613"/>
    </source>
</evidence>
<name>A0A9Q0RU20_9DIPT</name>
<protein>
    <recommendedName>
        <fullName evidence="5">Neuron-derived neurotrophic factor first Fn(III) domain-containing protein</fullName>
    </recommendedName>
</protein>
<dbReference type="PANTHER" id="PTHR14619">
    <property type="entry name" value="NEURON-DERIVED NEUROTROPHIC FACTOR"/>
    <property type="match status" value="1"/>
</dbReference>
<organism evidence="6 7">
    <name type="scientific">Pseudolycoriella hygida</name>
    <dbReference type="NCBI Taxonomy" id="35572"/>
    <lineage>
        <taxon>Eukaryota</taxon>
        <taxon>Metazoa</taxon>
        <taxon>Ecdysozoa</taxon>
        <taxon>Arthropoda</taxon>
        <taxon>Hexapoda</taxon>
        <taxon>Insecta</taxon>
        <taxon>Pterygota</taxon>
        <taxon>Neoptera</taxon>
        <taxon>Endopterygota</taxon>
        <taxon>Diptera</taxon>
        <taxon>Nematocera</taxon>
        <taxon>Sciaroidea</taxon>
        <taxon>Sciaridae</taxon>
        <taxon>Pseudolycoriella</taxon>
    </lineage>
</organism>
<keyword evidence="7" id="KW-1185">Reference proteome</keyword>